<organism evidence="1 2">
    <name type="scientific">Manihot esculenta</name>
    <name type="common">Cassava</name>
    <name type="synonym">Jatropha manihot</name>
    <dbReference type="NCBI Taxonomy" id="3983"/>
    <lineage>
        <taxon>Eukaryota</taxon>
        <taxon>Viridiplantae</taxon>
        <taxon>Streptophyta</taxon>
        <taxon>Embryophyta</taxon>
        <taxon>Tracheophyta</taxon>
        <taxon>Spermatophyta</taxon>
        <taxon>Magnoliopsida</taxon>
        <taxon>eudicotyledons</taxon>
        <taxon>Gunneridae</taxon>
        <taxon>Pentapetalae</taxon>
        <taxon>rosids</taxon>
        <taxon>fabids</taxon>
        <taxon>Malpighiales</taxon>
        <taxon>Euphorbiaceae</taxon>
        <taxon>Crotonoideae</taxon>
        <taxon>Manihoteae</taxon>
        <taxon>Manihot</taxon>
    </lineage>
</organism>
<protein>
    <submittedName>
        <fullName evidence="1">Uncharacterized protein</fullName>
    </submittedName>
</protein>
<reference evidence="2" key="1">
    <citation type="journal article" date="2016" name="Nat. Biotechnol.">
        <title>Sequencing wild and cultivated cassava and related species reveals extensive interspecific hybridization and genetic diversity.</title>
        <authorList>
            <person name="Bredeson J.V."/>
            <person name="Lyons J.B."/>
            <person name="Prochnik S.E."/>
            <person name="Wu G.A."/>
            <person name="Ha C.M."/>
            <person name="Edsinger-Gonzales E."/>
            <person name="Grimwood J."/>
            <person name="Schmutz J."/>
            <person name="Rabbi I.Y."/>
            <person name="Egesi C."/>
            <person name="Nauluvula P."/>
            <person name="Lebot V."/>
            <person name="Ndunguru J."/>
            <person name="Mkamilo G."/>
            <person name="Bart R.S."/>
            <person name="Setter T.L."/>
            <person name="Gleadow R.M."/>
            <person name="Kulakow P."/>
            <person name="Ferguson M.E."/>
            <person name="Rounsley S."/>
            <person name="Rokhsar D.S."/>
        </authorList>
    </citation>
    <scope>NUCLEOTIDE SEQUENCE [LARGE SCALE GENOMIC DNA]</scope>
    <source>
        <strain evidence="2">cv. AM560-2</strain>
    </source>
</reference>
<accession>A0ACB7GQK5</accession>
<name>A0ACB7GQK5_MANES</name>
<dbReference type="EMBL" id="CM004398">
    <property type="protein sequence ID" value="KAG8642662.1"/>
    <property type="molecule type" value="Genomic_DNA"/>
</dbReference>
<dbReference type="Proteomes" id="UP000091857">
    <property type="component" value="Chromosome 12"/>
</dbReference>
<sequence>MATEQHERIDGYSYWWVPVITLCPSPGLGPEFLIPPRVWLCPTPGLGPDSLISPRDKPSKKPLITLLAAESLVFKGRAWDSMITKFISTRIRKKLIDFLRKAAMEKELKEESRSRDERNLAGLDLDQIMHEIVMLVSDIYIRKGFNHSNGCCVQEPTREVLGSEKKKSWKKRNQRREKGNWERKLKVQIGRCRKELIENNYIFKRIHSINSRVDMFDRRAASVMASWDISILLGIETKDYRLQLMFEFH</sequence>
<proteinExistence type="predicted"/>
<evidence type="ECO:0000313" key="1">
    <source>
        <dbReference type="EMBL" id="KAG8642662.1"/>
    </source>
</evidence>
<comment type="caution">
    <text evidence="1">The sequence shown here is derived from an EMBL/GenBank/DDBJ whole genome shotgun (WGS) entry which is preliminary data.</text>
</comment>
<keyword evidence="2" id="KW-1185">Reference proteome</keyword>
<gene>
    <name evidence="1" type="ORF">MANES_12G112666v8</name>
</gene>
<evidence type="ECO:0000313" key="2">
    <source>
        <dbReference type="Proteomes" id="UP000091857"/>
    </source>
</evidence>